<protein>
    <submittedName>
        <fullName evidence="1">Uncharacterized protein</fullName>
    </submittedName>
</protein>
<feature type="non-terminal residue" evidence="1">
    <location>
        <position position="261"/>
    </location>
</feature>
<evidence type="ECO:0000313" key="1">
    <source>
        <dbReference type="EMBL" id="GAG15893.1"/>
    </source>
</evidence>
<comment type="caution">
    <text evidence="1">The sequence shown here is derived from an EMBL/GenBank/DDBJ whole genome shotgun (WGS) entry which is preliminary data.</text>
</comment>
<accession>X0VTV5</accession>
<sequence>SRAAHALAAEYAKLPAHIREVIELGDEAKRFIQEMYVFHRTPDQQLAHLKQRNEALAREAAKWENLDAETQAGILKDREKDLEHTFAMGQMEKDEYRARLDALAGMYAAFTDDRMRLELKAHRVSLELNKEWADEIEEELAKRLKSTTYGRDWRDAMSTLDDPNRPTIGTEPIEVPVQPVITPKEVSRWDTFLEGFTQKQSEQFVTRMEMIGMNAISGLINGLLSGEADLESVFKSILGSLLSIGIQMFLFASPSKVTERW</sequence>
<name>X0VTV5_9ZZZZ</name>
<proteinExistence type="predicted"/>
<organism evidence="1">
    <name type="scientific">marine sediment metagenome</name>
    <dbReference type="NCBI Taxonomy" id="412755"/>
    <lineage>
        <taxon>unclassified sequences</taxon>
        <taxon>metagenomes</taxon>
        <taxon>ecological metagenomes</taxon>
    </lineage>
</organism>
<feature type="non-terminal residue" evidence="1">
    <location>
        <position position="1"/>
    </location>
</feature>
<reference evidence="1" key="1">
    <citation type="journal article" date="2014" name="Front. Microbiol.">
        <title>High frequency of phylogenetically diverse reductive dehalogenase-homologous genes in deep subseafloor sedimentary metagenomes.</title>
        <authorList>
            <person name="Kawai M."/>
            <person name="Futagami T."/>
            <person name="Toyoda A."/>
            <person name="Takaki Y."/>
            <person name="Nishi S."/>
            <person name="Hori S."/>
            <person name="Arai W."/>
            <person name="Tsubouchi T."/>
            <person name="Morono Y."/>
            <person name="Uchiyama I."/>
            <person name="Ito T."/>
            <person name="Fujiyama A."/>
            <person name="Inagaki F."/>
            <person name="Takami H."/>
        </authorList>
    </citation>
    <scope>NUCLEOTIDE SEQUENCE</scope>
    <source>
        <strain evidence="1">Expedition CK06-06</strain>
    </source>
</reference>
<gene>
    <name evidence="1" type="ORF">S01H1_50504</name>
</gene>
<dbReference type="AlphaFoldDB" id="X0VTV5"/>
<dbReference type="EMBL" id="BARS01032544">
    <property type="protein sequence ID" value="GAG15893.1"/>
    <property type="molecule type" value="Genomic_DNA"/>
</dbReference>